<dbReference type="Proteomes" id="UP000276133">
    <property type="component" value="Unassembled WGS sequence"/>
</dbReference>
<name>A0A3M7SRS2_BRAPC</name>
<protein>
    <submittedName>
        <fullName evidence="1">Uncharacterized protein</fullName>
    </submittedName>
</protein>
<organism evidence="1 2">
    <name type="scientific">Brachionus plicatilis</name>
    <name type="common">Marine rotifer</name>
    <name type="synonym">Brachionus muelleri</name>
    <dbReference type="NCBI Taxonomy" id="10195"/>
    <lineage>
        <taxon>Eukaryota</taxon>
        <taxon>Metazoa</taxon>
        <taxon>Spiralia</taxon>
        <taxon>Gnathifera</taxon>
        <taxon>Rotifera</taxon>
        <taxon>Eurotatoria</taxon>
        <taxon>Monogononta</taxon>
        <taxon>Pseudotrocha</taxon>
        <taxon>Ploima</taxon>
        <taxon>Brachionidae</taxon>
        <taxon>Brachionus</taxon>
    </lineage>
</organism>
<gene>
    <name evidence="1" type="ORF">BpHYR1_018246</name>
</gene>
<keyword evidence="2" id="KW-1185">Reference proteome</keyword>
<dbReference type="AlphaFoldDB" id="A0A3M7SRS2"/>
<proteinExistence type="predicted"/>
<accession>A0A3M7SRS2</accession>
<sequence length="110" mass="12876">MCQAHFYGRSKIILLKTTIGCKKRYHSIRPKNEQKKEDYKTGSYFWRHNGSDKPQPVTNPKILKSFYKYLINKNYKKFPTGCRWGDVLVTGLVLLRTQMGLITSGNEIIF</sequence>
<evidence type="ECO:0000313" key="1">
    <source>
        <dbReference type="EMBL" id="RNA38372.1"/>
    </source>
</evidence>
<reference evidence="1 2" key="1">
    <citation type="journal article" date="2018" name="Sci. Rep.">
        <title>Genomic signatures of local adaptation to the degree of environmental predictability in rotifers.</title>
        <authorList>
            <person name="Franch-Gras L."/>
            <person name="Hahn C."/>
            <person name="Garcia-Roger E.M."/>
            <person name="Carmona M.J."/>
            <person name="Serra M."/>
            <person name="Gomez A."/>
        </authorList>
    </citation>
    <scope>NUCLEOTIDE SEQUENCE [LARGE SCALE GENOMIC DNA]</scope>
    <source>
        <strain evidence="1">HYR1</strain>
    </source>
</reference>
<dbReference type="EMBL" id="REGN01000885">
    <property type="protein sequence ID" value="RNA38372.1"/>
    <property type="molecule type" value="Genomic_DNA"/>
</dbReference>
<comment type="caution">
    <text evidence="1">The sequence shown here is derived from an EMBL/GenBank/DDBJ whole genome shotgun (WGS) entry which is preliminary data.</text>
</comment>
<evidence type="ECO:0000313" key="2">
    <source>
        <dbReference type="Proteomes" id="UP000276133"/>
    </source>
</evidence>